<keyword evidence="5" id="KW-0479">Metal-binding</keyword>
<accession>A0A0L0BNW6</accession>
<evidence type="ECO:0000256" key="2">
    <source>
        <dbReference type="ARBA" id="ARBA00022490"/>
    </source>
</evidence>
<evidence type="ECO:0000313" key="8">
    <source>
        <dbReference type="Proteomes" id="UP000037069"/>
    </source>
</evidence>
<dbReference type="AlphaFoldDB" id="A0A0L0BNW6"/>
<dbReference type="EMBL" id="JRES01001589">
    <property type="protein sequence ID" value="KNC21663.1"/>
    <property type="molecule type" value="Genomic_DNA"/>
</dbReference>
<dbReference type="InterPro" id="IPR039846">
    <property type="entry name" value="ZCCHC4"/>
</dbReference>
<dbReference type="InterPro" id="IPR037275">
    <property type="entry name" value="Znf_CTCHY_sf"/>
</dbReference>
<dbReference type="GO" id="GO:0008988">
    <property type="term" value="F:rRNA (adenine-N6-)-methyltransferase activity"/>
    <property type="evidence" value="ECO:0007669"/>
    <property type="project" value="InterPro"/>
</dbReference>
<evidence type="ECO:0000256" key="1">
    <source>
        <dbReference type="ARBA" id="ARBA00004496"/>
    </source>
</evidence>
<keyword evidence="2" id="KW-0963">Cytoplasm</keyword>
<keyword evidence="3" id="KW-0489">Methyltransferase</keyword>
<sequence>MKLLTETNTGKLLIKCEDEEEGEPHPHCAHGPTLLFYYEDKGPREGYYACSAYRDKKLCSFNLPAKELTTKHLSRVYDVSTLQLRNLREKFLDSTYESQKHYCLTCNEPLKESDLQPHVKHEVKRNLATRLLKNPTTFLTPLDNDKAQAQYFFDDKALQFFENCFNDLKITKVICIGAPRLHAHLQNMCSANIKSFLLDFDYRFYYFYNDQEFAWYNMCNNYFFDELQKQEFFRFLKCSSNDRILIFTDPPFGCRTEPVAATLLKLTKLYNRINQLPYQPLPIFWIFPYFSAHYIQQQMPALQMSDYKINYTNHTSYTDMGNKSRKLGSPVRIFTNVPLQLLKLPIQEQYKYCSKCEKYTALENRHCEKCNSCPSKNGATYKHCDLCGLCVKPYYVHCNNCRRCTQLESHNCLEYQQKQKCWICRQVGHTEHKCSYWEKKMKCSNIFPRYSLNVKETEIVCLLCKVKGHNEQMCERRDKYLKEFTFMSETQLMEKI</sequence>
<organism evidence="7 8">
    <name type="scientific">Lucilia cuprina</name>
    <name type="common">Green bottle fly</name>
    <name type="synonym">Australian sheep blowfly</name>
    <dbReference type="NCBI Taxonomy" id="7375"/>
    <lineage>
        <taxon>Eukaryota</taxon>
        <taxon>Metazoa</taxon>
        <taxon>Ecdysozoa</taxon>
        <taxon>Arthropoda</taxon>
        <taxon>Hexapoda</taxon>
        <taxon>Insecta</taxon>
        <taxon>Pterygota</taxon>
        <taxon>Neoptera</taxon>
        <taxon>Endopterygota</taxon>
        <taxon>Diptera</taxon>
        <taxon>Brachycera</taxon>
        <taxon>Muscomorpha</taxon>
        <taxon>Oestroidea</taxon>
        <taxon>Calliphoridae</taxon>
        <taxon>Luciliinae</taxon>
        <taxon>Lucilia</taxon>
    </lineage>
</organism>
<keyword evidence="5" id="KW-0862">Zinc</keyword>
<dbReference type="PROSITE" id="PS50216">
    <property type="entry name" value="DHHC"/>
    <property type="match status" value="1"/>
</dbReference>
<evidence type="ECO:0000256" key="3">
    <source>
        <dbReference type="ARBA" id="ARBA00022603"/>
    </source>
</evidence>
<dbReference type="Proteomes" id="UP000037069">
    <property type="component" value="Unassembled WGS sequence"/>
</dbReference>
<dbReference type="GO" id="GO:0005737">
    <property type="term" value="C:cytoplasm"/>
    <property type="evidence" value="ECO:0007669"/>
    <property type="project" value="UniProtKB-SubCell"/>
</dbReference>
<keyword evidence="5" id="KW-0863">Zinc-finger</keyword>
<dbReference type="OMA" id="FPYFMEH"/>
<dbReference type="OrthoDB" id="431817at2759"/>
<evidence type="ECO:0000313" key="7">
    <source>
        <dbReference type="EMBL" id="KNC21663.1"/>
    </source>
</evidence>
<evidence type="ECO:0000259" key="6">
    <source>
        <dbReference type="PROSITE" id="PS51270"/>
    </source>
</evidence>
<dbReference type="InterPro" id="IPR041370">
    <property type="entry name" value="Mlase_EEF1AKMT1/ZCCHC4"/>
</dbReference>
<name>A0A0L0BNW6_LUCCU</name>
<dbReference type="GO" id="GO:0005730">
    <property type="term" value="C:nucleolus"/>
    <property type="evidence" value="ECO:0007669"/>
    <property type="project" value="TreeGrafter"/>
</dbReference>
<dbReference type="PANTHER" id="PTHR13493">
    <property type="entry name" value="ZINC FINGER CCHC DOMAIN-CONTAINING"/>
    <property type="match status" value="1"/>
</dbReference>
<proteinExistence type="predicted"/>
<dbReference type="SUPFAM" id="SSF161245">
    <property type="entry name" value="Zinc hairpin stack"/>
    <property type="match status" value="1"/>
</dbReference>
<dbReference type="PROSITE" id="PS51270">
    <property type="entry name" value="ZF_CTCHY"/>
    <property type="match status" value="1"/>
</dbReference>
<dbReference type="InterPro" id="IPR017921">
    <property type="entry name" value="Znf_CTCHY"/>
</dbReference>
<reference evidence="7 8" key="1">
    <citation type="journal article" date="2015" name="Nat. Commun.">
        <title>Lucilia cuprina genome unlocks parasitic fly biology to underpin future interventions.</title>
        <authorList>
            <person name="Anstead C.A."/>
            <person name="Korhonen P.K."/>
            <person name="Young N.D."/>
            <person name="Hall R.S."/>
            <person name="Jex A.R."/>
            <person name="Murali S.C."/>
            <person name="Hughes D.S."/>
            <person name="Lee S.F."/>
            <person name="Perry T."/>
            <person name="Stroehlein A.J."/>
            <person name="Ansell B.R."/>
            <person name="Breugelmans B."/>
            <person name="Hofmann A."/>
            <person name="Qu J."/>
            <person name="Dugan S."/>
            <person name="Lee S.L."/>
            <person name="Chao H."/>
            <person name="Dinh H."/>
            <person name="Han Y."/>
            <person name="Doddapaneni H.V."/>
            <person name="Worley K.C."/>
            <person name="Muzny D.M."/>
            <person name="Ioannidis P."/>
            <person name="Waterhouse R.M."/>
            <person name="Zdobnov E.M."/>
            <person name="James P.J."/>
            <person name="Bagnall N.H."/>
            <person name="Kotze A.C."/>
            <person name="Gibbs R.A."/>
            <person name="Richards S."/>
            <person name="Batterham P."/>
            <person name="Gasser R.B."/>
        </authorList>
    </citation>
    <scope>NUCLEOTIDE SEQUENCE [LARGE SCALE GENOMIC DNA]</scope>
    <source>
        <strain evidence="7 8">LS</strain>
        <tissue evidence="7">Full body</tissue>
    </source>
</reference>
<evidence type="ECO:0000256" key="5">
    <source>
        <dbReference type="PROSITE-ProRule" id="PRU00965"/>
    </source>
</evidence>
<dbReference type="GO" id="GO:0008270">
    <property type="term" value="F:zinc ion binding"/>
    <property type="evidence" value="ECO:0007669"/>
    <property type="project" value="UniProtKB-KW"/>
</dbReference>
<protein>
    <recommendedName>
        <fullName evidence="6">CTCHY-type domain-containing protein</fullName>
    </recommendedName>
</protein>
<gene>
    <name evidence="7" type="ORF">FF38_09768</name>
</gene>
<comment type="caution">
    <text evidence="7">The sequence shown here is derived from an EMBL/GenBank/DDBJ whole genome shotgun (WGS) entry which is preliminary data.</text>
</comment>
<feature type="domain" description="CTCHY-type" evidence="6">
    <location>
        <begin position="348"/>
        <end position="420"/>
    </location>
</feature>
<dbReference type="PANTHER" id="PTHR13493:SF3">
    <property type="entry name" value="RRNA N6-ADENOSINE-METHYLTRANSFERASE ZCCHC4"/>
    <property type="match status" value="1"/>
</dbReference>
<dbReference type="Pfam" id="PF10237">
    <property type="entry name" value="N6-adenineMlase"/>
    <property type="match status" value="1"/>
</dbReference>
<dbReference type="STRING" id="7375.A0A0L0BNW6"/>
<keyword evidence="4" id="KW-0808">Transferase</keyword>
<keyword evidence="8" id="KW-1185">Reference proteome</keyword>
<comment type="subcellular location">
    <subcellularLocation>
        <location evidence="1">Cytoplasm</location>
    </subcellularLocation>
</comment>
<evidence type="ECO:0000256" key="4">
    <source>
        <dbReference type="ARBA" id="ARBA00022679"/>
    </source>
</evidence>